<reference evidence="2" key="1">
    <citation type="journal article" date="2021" name="PeerJ">
        <title>Extensive microbial diversity within the chicken gut microbiome revealed by metagenomics and culture.</title>
        <authorList>
            <person name="Gilroy R."/>
            <person name="Ravi A."/>
            <person name="Getino M."/>
            <person name="Pursley I."/>
            <person name="Horton D.L."/>
            <person name="Alikhan N.F."/>
            <person name="Baker D."/>
            <person name="Gharbi K."/>
            <person name="Hall N."/>
            <person name="Watson M."/>
            <person name="Adriaenssens E.M."/>
            <person name="Foster-Nyarko E."/>
            <person name="Jarju S."/>
            <person name="Secka A."/>
            <person name="Antonio M."/>
            <person name="Oren A."/>
            <person name="Chaudhuri R.R."/>
            <person name="La Ragione R."/>
            <person name="Hildebrand F."/>
            <person name="Pallen M.J."/>
        </authorList>
    </citation>
    <scope>NUCLEOTIDE SEQUENCE</scope>
    <source>
        <strain evidence="2">G4-2901</strain>
    </source>
</reference>
<dbReference type="InterPro" id="IPR038765">
    <property type="entry name" value="Papain-like_cys_pep_sf"/>
</dbReference>
<sequence length="877" mass="99882">MFRHLFFSISLTSLCLLSTGCNNEKHFINDSEYLSKVENDFTEKKTILKNGELFDIFNEKISTEEKEALQFLYAYMTLSDIADHSGEYFLDNIRLSFKIREASSWGKNIPEDIFRHFVLPIRVNNENLDNSREYIQNELWPRVKHLSMYDAVLEANHWCHEKAIYTPSDIRTSSPLATIKTAYGRCGEESTLLVAALRAIGIPARQVYTPRWAHTDDNHAWVEAWVDGEWFFLGACEPEPVLNLGWFNSPASRGMLMHTKVFGSYNGKEEKMLQTANYTEINIIENYADKASVTVTVKDDKGNTVEGANVEFKIYNYGEFFTVYKQKSNTQGQISLSAGLGDMLVYASHGDKFCLRKVSFGKDKTVDIVLEHNINEAYSENMVIVPPSENAKIPSVTEEQRKENDIRMHQEDSIRNAYLATFPNKEVINKFAEENNLKYEDIEGFIVKSRGNYAEIMRFLSNSSQNEMCERAIELLKSITDKDLRDTPCSVLEDHLYNTPKDANPEYVLCPRVAYELLSPYRSYLQKEIPESLKAEFTANPQTLVKWCSDSITVRNDLNTGGAPTSPIGTWKSRVVDSQSREIFFVAAARSLNIPAWKDAVTGNIYFIDNGNTNQVDFEISTTSNTPEGKLKAIYKPIPRLNDPKYYTNFTISKYEDGSFKLLNYPENATWSSLLKNGLKIEEGYYMLTTGSRMANGSVMSNVSFFTVEKDKETRIELTMRNNAEEIRVIGNFNSELKYTDVVTKAETSILSTTGRGYFVVGILGPGQEPTNHALKDIEIKKEEFEKWGRKMILLFPDEKSYRKFSPTDFPNLPSNIVYGIDTNNAIRNEISQNMKLPNGGHLPIFIIGDTFNRVVFQIDGYTIGTGEQLIKTINGL</sequence>
<evidence type="ECO:0000313" key="3">
    <source>
        <dbReference type="Proteomes" id="UP000783796"/>
    </source>
</evidence>
<accession>A0A948WXY7</accession>
<dbReference type="SUPFAM" id="SSF54001">
    <property type="entry name" value="Cysteine proteinases"/>
    <property type="match status" value="1"/>
</dbReference>
<dbReference type="InterPro" id="IPR008964">
    <property type="entry name" value="Invasin/intimin_cell_adhesion"/>
</dbReference>
<dbReference type="Gene3D" id="2.60.40.1120">
    <property type="entry name" value="Carboxypeptidase-like, regulatory domain"/>
    <property type="match status" value="1"/>
</dbReference>
<reference evidence="2" key="2">
    <citation type="submission" date="2021-04" db="EMBL/GenBank/DDBJ databases">
        <authorList>
            <person name="Gilroy R."/>
        </authorList>
    </citation>
    <scope>NUCLEOTIDE SEQUENCE</scope>
    <source>
        <strain evidence="2">G4-2901</strain>
    </source>
</reference>
<dbReference type="EMBL" id="JAHLFW010000080">
    <property type="protein sequence ID" value="MBU3838591.1"/>
    <property type="molecule type" value="Genomic_DNA"/>
</dbReference>
<dbReference type="PANTHER" id="PTHR35532:SF5">
    <property type="entry name" value="CARBOHYDRATE-BINDING DOMAIN-CONTAINING PROTEIN"/>
    <property type="match status" value="1"/>
</dbReference>
<dbReference type="Pfam" id="PF01841">
    <property type="entry name" value="Transglut_core"/>
    <property type="match status" value="1"/>
</dbReference>
<evidence type="ECO:0000313" key="2">
    <source>
        <dbReference type="EMBL" id="MBU3838591.1"/>
    </source>
</evidence>
<dbReference type="InterPro" id="IPR002931">
    <property type="entry name" value="Transglutaminase-like"/>
</dbReference>
<dbReference type="SUPFAM" id="SSF49373">
    <property type="entry name" value="Invasin/intimin cell-adhesion fragments"/>
    <property type="match status" value="1"/>
</dbReference>
<comment type="caution">
    <text evidence="2">The sequence shown here is derived from an EMBL/GenBank/DDBJ whole genome shotgun (WGS) entry which is preliminary data.</text>
</comment>
<feature type="domain" description="Transglutaminase-like" evidence="1">
    <location>
        <begin position="178"/>
        <end position="237"/>
    </location>
</feature>
<dbReference type="AlphaFoldDB" id="A0A948WXY7"/>
<proteinExistence type="predicted"/>
<protein>
    <submittedName>
        <fullName evidence="2">Transglutaminase domain-containing protein</fullName>
    </submittedName>
</protein>
<gene>
    <name evidence="2" type="ORF">H9777_09855</name>
</gene>
<dbReference type="SMART" id="SM00460">
    <property type="entry name" value="TGc"/>
    <property type="match status" value="1"/>
</dbReference>
<name>A0A948WXY7_9BACT</name>
<dbReference type="PROSITE" id="PS51257">
    <property type="entry name" value="PROKAR_LIPOPROTEIN"/>
    <property type="match status" value="1"/>
</dbReference>
<dbReference type="Proteomes" id="UP000783796">
    <property type="component" value="Unassembled WGS sequence"/>
</dbReference>
<evidence type="ECO:0000259" key="1">
    <source>
        <dbReference type="SMART" id="SM00460"/>
    </source>
</evidence>
<dbReference type="PANTHER" id="PTHR35532">
    <property type="entry name" value="SIMILAR TO POLYHYDROXYALKANOATE DEPOLYMERASE"/>
    <property type="match status" value="1"/>
</dbReference>
<organism evidence="2 3">
    <name type="scientific">Candidatus Phocaeicola faecigallinarum</name>
    <dbReference type="NCBI Taxonomy" id="2838732"/>
    <lineage>
        <taxon>Bacteria</taxon>
        <taxon>Pseudomonadati</taxon>
        <taxon>Bacteroidota</taxon>
        <taxon>Bacteroidia</taxon>
        <taxon>Bacteroidales</taxon>
        <taxon>Bacteroidaceae</taxon>
        <taxon>Phocaeicola</taxon>
    </lineage>
</organism>
<dbReference type="Gene3D" id="3.10.620.30">
    <property type="match status" value="1"/>
</dbReference>